<evidence type="ECO:0000256" key="1">
    <source>
        <dbReference type="SAM" id="MobiDB-lite"/>
    </source>
</evidence>
<evidence type="ECO:0008006" key="4">
    <source>
        <dbReference type="Google" id="ProtNLM"/>
    </source>
</evidence>
<protein>
    <recommendedName>
        <fullName evidence="4">COP1-interacting protein 7</fullName>
    </recommendedName>
</protein>
<feature type="compositionally biased region" description="Basic residues" evidence="1">
    <location>
        <begin position="417"/>
        <end position="432"/>
    </location>
</feature>
<dbReference type="PANTHER" id="PTHR31008:SF0">
    <property type="entry name" value="CSL1"/>
    <property type="match status" value="1"/>
</dbReference>
<dbReference type="EMBL" id="JAAARO010000009">
    <property type="protein sequence ID" value="KAF5742259.1"/>
    <property type="molecule type" value="Genomic_DNA"/>
</dbReference>
<reference evidence="2 3" key="1">
    <citation type="journal article" date="2020" name="Nat. Commun.">
        <title>Genome of Tripterygium wilfordii and identification of cytochrome P450 involved in triptolide biosynthesis.</title>
        <authorList>
            <person name="Tu L."/>
            <person name="Su P."/>
            <person name="Zhang Z."/>
            <person name="Gao L."/>
            <person name="Wang J."/>
            <person name="Hu T."/>
            <person name="Zhou J."/>
            <person name="Zhang Y."/>
            <person name="Zhao Y."/>
            <person name="Liu Y."/>
            <person name="Song Y."/>
            <person name="Tong Y."/>
            <person name="Lu Y."/>
            <person name="Yang J."/>
            <person name="Xu C."/>
            <person name="Jia M."/>
            <person name="Peters R.J."/>
            <person name="Huang L."/>
            <person name="Gao W."/>
        </authorList>
    </citation>
    <scope>NUCLEOTIDE SEQUENCE [LARGE SCALE GENOMIC DNA]</scope>
    <source>
        <strain evidence="3">cv. XIE 37</strain>
        <tissue evidence="2">Leaf</tissue>
    </source>
</reference>
<dbReference type="AlphaFoldDB" id="A0A7J7D7N8"/>
<feature type="compositionally biased region" description="Basic and acidic residues" evidence="1">
    <location>
        <begin position="584"/>
        <end position="597"/>
    </location>
</feature>
<organism evidence="2 3">
    <name type="scientific">Tripterygium wilfordii</name>
    <name type="common">Thunder God vine</name>
    <dbReference type="NCBI Taxonomy" id="458696"/>
    <lineage>
        <taxon>Eukaryota</taxon>
        <taxon>Viridiplantae</taxon>
        <taxon>Streptophyta</taxon>
        <taxon>Embryophyta</taxon>
        <taxon>Tracheophyta</taxon>
        <taxon>Spermatophyta</taxon>
        <taxon>Magnoliopsida</taxon>
        <taxon>eudicotyledons</taxon>
        <taxon>Gunneridae</taxon>
        <taxon>Pentapetalae</taxon>
        <taxon>rosids</taxon>
        <taxon>fabids</taxon>
        <taxon>Celastrales</taxon>
        <taxon>Celastraceae</taxon>
        <taxon>Tripterygium</taxon>
    </lineage>
</organism>
<name>A0A7J7D7N8_TRIWF</name>
<evidence type="ECO:0000313" key="3">
    <source>
        <dbReference type="Proteomes" id="UP000593562"/>
    </source>
</evidence>
<feature type="region of interest" description="Disordered" evidence="1">
    <location>
        <begin position="448"/>
        <end position="515"/>
    </location>
</feature>
<feature type="region of interest" description="Disordered" evidence="1">
    <location>
        <begin position="574"/>
        <end position="597"/>
    </location>
</feature>
<dbReference type="OrthoDB" id="1749136at2759"/>
<gene>
    <name evidence="2" type="ORF">HS088_TW09G00303</name>
</gene>
<feature type="region of interest" description="Disordered" evidence="1">
    <location>
        <begin position="351"/>
        <end position="433"/>
    </location>
</feature>
<dbReference type="Proteomes" id="UP000593562">
    <property type="component" value="Unassembled WGS sequence"/>
</dbReference>
<keyword evidence="3" id="KW-1185">Reference proteome</keyword>
<accession>A0A7J7D7N8</accession>
<dbReference type="InParanoid" id="A0A7J7D7N8"/>
<dbReference type="PANTHER" id="PTHR31008">
    <property type="entry name" value="COP1-INTERACTING PROTEIN-RELATED"/>
    <property type="match status" value="1"/>
</dbReference>
<proteinExistence type="predicted"/>
<comment type="caution">
    <text evidence="2">The sequence shown here is derived from an EMBL/GenBank/DDBJ whole genome shotgun (WGS) entry which is preliminary data.</text>
</comment>
<sequence length="693" mass="78137">MSMDSRARLDYALFQLTPTRTRCDLVLFSGGKNEKIASGLFEPFNTHLKYVRDQIHKGGYSIKLSPPTLDAPWFTKLTFQRFVRFVSTPAILERFISLEREILQIERSFEANEVSNTNVAVPREQESGAAATGDTMESTETAKVKVEHERNLDLEPEESSKIQHQRLLGTRKMLLQKEQAMAYAGGHAAGFEMGSIDDLISFADAFGASRLREACIDFKELCKKKRTDRIWMEELAKMEACSRSELTFSGTSGIVLMDGITTNFQSDGNVVGEIVSNGSSDVKKYVTVTDQESLDSKKDDKTQSTFANVQVPTPWIHYLPQHFYNFQHPIQQLPPYEGFAFPAMKPGTSPYQMNAQWTPRENDSSLPPAHEVNYQKSSSEKKEKYQNRNGIAESGKDRQIESSESESDSDSSAQKMSSKKHPNRKKYGKKSSRTVVIRNINYITPKRRNGEKLEVSDESSLDECKFNDEDNAVGSLAKSRESNSIPNRSNDADHHNYDDGVVADSSDRGKGNESWDNFQNLLMRDEKATVHIVEKSQPLDVPDECFADKSLEDGVSIATSPAMDLEMEKIPKQQMAAGDSFVSSKRDGGSDRTTKLEDFKNGENFRSIVKRSDCPDEQFLVSQRREESINVQNDSVSACTASKSSIITRKEEDWFVVKQSNKPENQDGTFRQTVYGDDCMRLSEGCKYYNEKS</sequence>
<evidence type="ECO:0000313" key="2">
    <source>
        <dbReference type="EMBL" id="KAF5742259.1"/>
    </source>
</evidence>